<feature type="transmembrane region" description="Helical" evidence="1">
    <location>
        <begin position="53"/>
        <end position="76"/>
    </location>
</feature>
<evidence type="ECO:0000256" key="1">
    <source>
        <dbReference type="SAM" id="Phobius"/>
    </source>
</evidence>
<gene>
    <name evidence="3" type="ORF">KD144_15565</name>
</gene>
<name>A0A941GIH1_NIACI</name>
<dbReference type="AlphaFoldDB" id="A0A941GIH1"/>
<keyword evidence="1" id="KW-0812">Transmembrane</keyword>
<keyword evidence="1" id="KW-0472">Membrane</keyword>
<feature type="domain" description="DUF4367" evidence="2">
    <location>
        <begin position="184"/>
        <end position="300"/>
    </location>
</feature>
<protein>
    <submittedName>
        <fullName evidence="3">DUF4367 domain-containing protein</fullName>
    </submittedName>
</protein>
<dbReference type="EMBL" id="JAGTPX010000016">
    <property type="protein sequence ID" value="MBR8670954.1"/>
    <property type="molecule type" value="Genomic_DNA"/>
</dbReference>
<accession>A0A941GIH1</accession>
<dbReference type="InterPro" id="IPR038267">
    <property type="entry name" value="ECF_sigma_eff"/>
</dbReference>
<dbReference type="Gene3D" id="1.10.3950.10">
    <property type="entry name" value="putative ecf-type sigma factor negative effector from bacillus cereus"/>
    <property type="match status" value="1"/>
</dbReference>
<organism evidence="3">
    <name type="scientific">Niallia circulans</name>
    <name type="common">Bacillus circulans</name>
    <dbReference type="NCBI Taxonomy" id="1397"/>
    <lineage>
        <taxon>Bacteria</taxon>
        <taxon>Bacillati</taxon>
        <taxon>Bacillota</taxon>
        <taxon>Bacilli</taxon>
        <taxon>Bacillales</taxon>
        <taxon>Bacillaceae</taxon>
        <taxon>Niallia</taxon>
    </lineage>
</organism>
<sequence>MEEKELRSAKMYFKHEVNMEKFKKETFEKIDRTIYDKQKLLIEEKRKSRYPKWIVASVASIMIIGAALAFGGSHIADAAQSFISQLFGSKENLVKAYPEESQGELDFFEHHMQIAKENLTNEEFKKYSQLYTEQAETWIKINKENREPDSKEAKRLHEIKELQSTYEKKFALKEAQIFASFPIIKPTYIPDGYKQMDESFTIQKEEEEPVVSLDYSDGKSEFSIQQLKINGSADLEWGKGGFFDQSDSYSIHGFQTDYVSPSEEWPWVGMSITVLEKGYKIILTADTLSKKEMEKVLLSMIEK</sequence>
<dbReference type="Pfam" id="PF14285">
    <property type="entry name" value="DUF4367"/>
    <property type="match status" value="1"/>
</dbReference>
<keyword evidence="1" id="KW-1133">Transmembrane helix</keyword>
<comment type="caution">
    <text evidence="3">The sequence shown here is derived from an EMBL/GenBank/DDBJ whole genome shotgun (WGS) entry which is preliminary data.</text>
</comment>
<proteinExistence type="predicted"/>
<dbReference type="RefSeq" id="WP_212119949.1">
    <property type="nucleotide sequence ID" value="NZ_JAGTPX020000017.1"/>
</dbReference>
<evidence type="ECO:0000259" key="2">
    <source>
        <dbReference type="Pfam" id="PF14285"/>
    </source>
</evidence>
<reference evidence="3" key="1">
    <citation type="submission" date="2021-04" db="EMBL/GenBank/DDBJ databases">
        <title>Genomic analysis of electroactive and textile dye degrading Bacillus circulans strain: DC10 isolated from constructed wetland-microbial fuel cells treating textile dye wastewaters.</title>
        <authorList>
            <person name="Patel D.U."/>
            <person name="Desai C.R."/>
        </authorList>
    </citation>
    <scope>NUCLEOTIDE SEQUENCE</scope>
    <source>
        <strain evidence="3">DC10</strain>
    </source>
</reference>
<evidence type="ECO:0000313" key="3">
    <source>
        <dbReference type="EMBL" id="MBR8670954.1"/>
    </source>
</evidence>
<dbReference type="InterPro" id="IPR025377">
    <property type="entry name" value="DUF4367"/>
</dbReference>